<feature type="region of interest" description="Disordered" evidence="11">
    <location>
        <begin position="281"/>
        <end position="304"/>
    </location>
</feature>
<feature type="binding site" evidence="9">
    <location>
        <position position="343"/>
    </location>
    <ligand>
        <name>S-adenosyl-L-methionine</name>
        <dbReference type="ChEBI" id="CHEBI:59789"/>
    </ligand>
</feature>
<feature type="region of interest" description="Disordered" evidence="11">
    <location>
        <begin position="1"/>
        <end position="31"/>
    </location>
</feature>
<feature type="active site" description="Nucleophile" evidence="9">
    <location>
        <position position="476"/>
    </location>
</feature>
<protein>
    <recommendedName>
        <fullName evidence="8">tRNA (uracil(54)-C(5))-methyltransferase</fullName>
        <ecNumber evidence="5">2.1.1.35</ecNumber>
    </recommendedName>
</protein>
<dbReference type="GeneID" id="54416782"/>
<dbReference type="Gene3D" id="2.40.50.140">
    <property type="entry name" value="Nucleic acid-binding proteins"/>
    <property type="match status" value="1"/>
</dbReference>
<dbReference type="RefSeq" id="XP_033535843.1">
    <property type="nucleotide sequence ID" value="XM_033676212.1"/>
</dbReference>
<feature type="binding site" evidence="9">
    <location>
        <position position="379"/>
    </location>
    <ligand>
        <name>S-adenosyl-L-methionine</name>
        <dbReference type="ChEBI" id="CHEBI:59789"/>
    </ligand>
</feature>
<dbReference type="GO" id="GO:0030697">
    <property type="term" value="F:tRNA (uracil(54)-C5)-methyltransferase activity, S-adenosyl methionine-dependent"/>
    <property type="evidence" value="ECO:0007669"/>
    <property type="project" value="UniProtKB-EC"/>
</dbReference>
<comment type="catalytic activity">
    <reaction evidence="6">
        <text>uridine(54) in tRNA + S-adenosyl-L-methionine = 5-methyluridine(54) in tRNA + S-adenosyl-L-homocysteine + H(+)</text>
        <dbReference type="Rhea" id="RHEA:42712"/>
        <dbReference type="Rhea" id="RHEA-COMP:10167"/>
        <dbReference type="Rhea" id="RHEA-COMP:10193"/>
        <dbReference type="ChEBI" id="CHEBI:15378"/>
        <dbReference type="ChEBI" id="CHEBI:57856"/>
        <dbReference type="ChEBI" id="CHEBI:59789"/>
        <dbReference type="ChEBI" id="CHEBI:65315"/>
        <dbReference type="ChEBI" id="CHEBI:74447"/>
        <dbReference type="EC" id="2.1.1.35"/>
    </reaction>
</comment>
<dbReference type="PROSITE" id="PS51687">
    <property type="entry name" value="SAM_MT_RNA_M5U"/>
    <property type="match status" value="1"/>
</dbReference>
<evidence type="ECO:0000256" key="4">
    <source>
        <dbReference type="ARBA" id="ARBA00022694"/>
    </source>
</evidence>
<accession>A0A6G1G894</accession>
<dbReference type="InterPro" id="IPR030390">
    <property type="entry name" value="MeTrfase_TrmA_AS"/>
</dbReference>
<dbReference type="FunFam" id="3.40.50.150:FF:000174">
    <property type="entry name" value="TRM2p tRNA methyltransferase"/>
    <property type="match status" value="1"/>
</dbReference>
<evidence type="ECO:0000256" key="7">
    <source>
        <dbReference type="ARBA" id="ARBA00054700"/>
    </source>
</evidence>
<dbReference type="PANTHER" id="PTHR11061:SF30">
    <property type="entry name" value="TRNA (URACIL(54)-C(5))-METHYLTRANSFERASE"/>
    <property type="match status" value="1"/>
</dbReference>
<dbReference type="InterPro" id="IPR029063">
    <property type="entry name" value="SAM-dependent_MTases_sf"/>
</dbReference>
<evidence type="ECO:0000256" key="1">
    <source>
        <dbReference type="ARBA" id="ARBA00022603"/>
    </source>
</evidence>
<keyword evidence="1 9" id="KW-0489">Methyltransferase</keyword>
<dbReference type="SUPFAM" id="SSF53335">
    <property type="entry name" value="S-adenosyl-L-methionine-dependent methyltransferases"/>
    <property type="match status" value="1"/>
</dbReference>
<proteinExistence type="inferred from homology"/>
<keyword evidence="13" id="KW-1185">Reference proteome</keyword>
<evidence type="ECO:0000313" key="13">
    <source>
        <dbReference type="Proteomes" id="UP000504638"/>
    </source>
</evidence>
<dbReference type="OrthoDB" id="10250660at2759"/>
<dbReference type="PANTHER" id="PTHR11061">
    <property type="entry name" value="RNA M5U METHYLTRANSFERASE"/>
    <property type="match status" value="1"/>
</dbReference>
<evidence type="ECO:0000256" key="8">
    <source>
        <dbReference type="ARBA" id="ARBA00070108"/>
    </source>
</evidence>
<comment type="similarity">
    <text evidence="9">Belongs to the class I-like SAM-binding methyltransferase superfamily. RNA M5U methyltransferase family.</text>
</comment>
<keyword evidence="4" id="KW-0819">tRNA processing</keyword>
<evidence type="ECO:0000256" key="11">
    <source>
        <dbReference type="SAM" id="MobiDB-lite"/>
    </source>
</evidence>
<dbReference type="EC" id="2.1.1.35" evidence="5"/>
<dbReference type="SUPFAM" id="SSF50249">
    <property type="entry name" value="Nucleic acid-binding proteins"/>
    <property type="match status" value="1"/>
</dbReference>
<dbReference type="Pfam" id="PF05958">
    <property type="entry name" value="tRNA_U5-meth_tr"/>
    <property type="match status" value="1"/>
</dbReference>
<dbReference type="AlphaFoldDB" id="A0A6G1G894"/>
<evidence type="ECO:0000313" key="14">
    <source>
        <dbReference type="RefSeq" id="XP_033535843.1"/>
    </source>
</evidence>
<evidence type="ECO:0000256" key="2">
    <source>
        <dbReference type="ARBA" id="ARBA00022679"/>
    </source>
</evidence>
<dbReference type="PROSITE" id="PS01230">
    <property type="entry name" value="TRMA_1"/>
    <property type="match status" value="1"/>
</dbReference>
<dbReference type="CDD" id="cd02440">
    <property type="entry name" value="AdoMet_MTases"/>
    <property type="match status" value="1"/>
</dbReference>
<reference evidence="14" key="3">
    <citation type="submission" date="2025-04" db="UniProtKB">
        <authorList>
            <consortium name="RefSeq"/>
        </authorList>
    </citation>
    <scope>IDENTIFICATION</scope>
    <source>
        <strain evidence="14">CBS 781.70</strain>
    </source>
</reference>
<dbReference type="GO" id="GO:0032259">
    <property type="term" value="P:methylation"/>
    <property type="evidence" value="ECO:0007669"/>
    <property type="project" value="UniProtKB-KW"/>
</dbReference>
<dbReference type="FunFam" id="2.40.50.140:FF:000201">
    <property type="entry name" value="TRM2p tRNA methyltransferase"/>
    <property type="match status" value="1"/>
</dbReference>
<comment type="function">
    <text evidence="7">Catalyzes the formation of 5-methyl-uridine at position 54 (m5U54) in all tRNA. May also have a role in tRNA stabilization or maturation.</text>
</comment>
<dbReference type="PROSITE" id="PS01231">
    <property type="entry name" value="TRMA_2"/>
    <property type="match status" value="1"/>
</dbReference>
<dbReference type="InterPro" id="IPR012340">
    <property type="entry name" value="NA-bd_OB-fold"/>
</dbReference>
<dbReference type="GO" id="GO:0009451">
    <property type="term" value="P:RNA modification"/>
    <property type="evidence" value="ECO:0007669"/>
    <property type="project" value="UniProtKB-ARBA"/>
</dbReference>
<feature type="active site" evidence="10">
    <location>
        <position position="476"/>
    </location>
</feature>
<sequence>MPPAQENRGTKRKPKYAGGKKQAKKQKKGGDWIEASSEDILLEDVRALLEKQSLGVKEPGELVETQTELELDVGLLSSTGDGLAFNPKDNRVYVVPFTVPGDRVLAKVFRHMDEHPYSMTDFVKVLEPSSLRDDSRIGCQYFSKCSGCQFQMMAYDDQLAHKKTIVEKAFRNFSTIDPTLLPPVGDTIGSPLQYGYRTKLTPHFDGPPGFRSNRKKGIKAAFTEVPPIGYMLKNTRKTLDIEDCPIGTEAVLKGLKRERQLVVDHLDKYSRGATILLRESTKRIPKPEDTPATDESATSPPDVVREEFPTHYHDKTYIADQRATSTEYVDDFIFENPAGSFFQNNNSILSPFTHYIRSHILPSNPAPDVPPLKYLIDAYCGSGLFTITLSSLFEKSLGIDISDPSIDFARRNARLNHLSESRAQFHVGNSERIFEVVEFPPEETAVVIDPSRKGCDLAFLRQLLLFGPARVVYVSCNVHTQARDVGALVNGVKGVDGGFGEGEGAYEVESVRGFDFFPQTSHVEGVAVLRKKQIV</sequence>
<evidence type="ECO:0000256" key="10">
    <source>
        <dbReference type="PROSITE-ProRule" id="PRU10015"/>
    </source>
</evidence>
<keyword evidence="3 9" id="KW-0949">S-adenosyl-L-methionine</keyword>
<reference evidence="12 14" key="1">
    <citation type="submission" date="2020-01" db="EMBL/GenBank/DDBJ databases">
        <authorList>
            <consortium name="DOE Joint Genome Institute"/>
            <person name="Haridas S."/>
            <person name="Albert R."/>
            <person name="Binder M."/>
            <person name="Bloem J."/>
            <person name="Labutti K."/>
            <person name="Salamov A."/>
            <person name="Andreopoulos B."/>
            <person name="Baker S.E."/>
            <person name="Barry K."/>
            <person name="Bills G."/>
            <person name="Bluhm B.H."/>
            <person name="Cannon C."/>
            <person name="Castanera R."/>
            <person name="Culley D.E."/>
            <person name="Daum C."/>
            <person name="Ezra D."/>
            <person name="Gonzalez J.B."/>
            <person name="Henrissat B."/>
            <person name="Kuo A."/>
            <person name="Liang C."/>
            <person name="Lipzen A."/>
            <person name="Lutzoni F."/>
            <person name="Magnuson J."/>
            <person name="Mondo S."/>
            <person name="Nolan M."/>
            <person name="Ohm R."/>
            <person name="Pangilinan J."/>
            <person name="Park H.-J."/>
            <person name="Ramirez L."/>
            <person name="Alfaro M."/>
            <person name="Sun H."/>
            <person name="Tritt A."/>
            <person name="Yoshinaga Y."/>
            <person name="Zwiers L.-H."/>
            <person name="Turgeon B.G."/>
            <person name="Goodwin S.B."/>
            <person name="Spatafora J.W."/>
            <person name="Crous P.W."/>
            <person name="Grigoriev I.V."/>
        </authorList>
    </citation>
    <scope>NUCLEOTIDE SEQUENCE</scope>
    <source>
        <strain evidence="12 14">CBS 781.70</strain>
    </source>
</reference>
<evidence type="ECO:0000256" key="9">
    <source>
        <dbReference type="PROSITE-ProRule" id="PRU01024"/>
    </source>
</evidence>
<keyword evidence="2 9" id="KW-0808">Transferase</keyword>
<dbReference type="PROSITE" id="PS51622">
    <property type="entry name" value="SAM_MT_RNA_M5U_2"/>
    <property type="match status" value="1"/>
</dbReference>
<gene>
    <name evidence="12 14" type="ORF">P152DRAFT_393659</name>
</gene>
<evidence type="ECO:0000256" key="5">
    <source>
        <dbReference type="ARBA" id="ARBA00033763"/>
    </source>
</evidence>
<reference evidence="14" key="2">
    <citation type="submission" date="2020-04" db="EMBL/GenBank/DDBJ databases">
        <authorList>
            <consortium name="NCBI Genome Project"/>
        </authorList>
    </citation>
    <scope>NUCLEOTIDE SEQUENCE</scope>
    <source>
        <strain evidence="14">CBS 781.70</strain>
    </source>
</reference>
<feature type="binding site" evidence="9">
    <location>
        <position position="449"/>
    </location>
    <ligand>
        <name>S-adenosyl-L-methionine</name>
        <dbReference type="ChEBI" id="CHEBI:59789"/>
    </ligand>
</feature>
<organism evidence="12">
    <name type="scientific">Eremomyces bilateralis CBS 781.70</name>
    <dbReference type="NCBI Taxonomy" id="1392243"/>
    <lineage>
        <taxon>Eukaryota</taxon>
        <taxon>Fungi</taxon>
        <taxon>Dikarya</taxon>
        <taxon>Ascomycota</taxon>
        <taxon>Pezizomycotina</taxon>
        <taxon>Dothideomycetes</taxon>
        <taxon>Dothideomycetes incertae sedis</taxon>
        <taxon>Eremomycetales</taxon>
        <taxon>Eremomycetaceae</taxon>
        <taxon>Eremomyces</taxon>
    </lineage>
</organism>
<dbReference type="Proteomes" id="UP000504638">
    <property type="component" value="Unplaced"/>
</dbReference>
<name>A0A6G1G894_9PEZI</name>
<dbReference type="InterPro" id="IPR025795">
    <property type="entry name" value="tRNA_(uracil-5-)_MeTrfase"/>
</dbReference>
<evidence type="ECO:0000256" key="6">
    <source>
        <dbReference type="ARBA" id="ARBA00052788"/>
    </source>
</evidence>
<evidence type="ECO:0000313" key="12">
    <source>
        <dbReference type="EMBL" id="KAF1814212.1"/>
    </source>
</evidence>
<dbReference type="InterPro" id="IPR030391">
    <property type="entry name" value="MeTrfase_TrmA_CS"/>
</dbReference>
<feature type="binding site" evidence="9">
    <location>
        <position position="400"/>
    </location>
    <ligand>
        <name>S-adenosyl-L-methionine</name>
        <dbReference type="ChEBI" id="CHEBI:59789"/>
    </ligand>
</feature>
<dbReference type="Gene3D" id="3.40.50.150">
    <property type="entry name" value="Vaccinia Virus protein VP39"/>
    <property type="match status" value="2"/>
</dbReference>
<evidence type="ECO:0000256" key="3">
    <source>
        <dbReference type="ARBA" id="ARBA00022691"/>
    </source>
</evidence>
<dbReference type="EMBL" id="ML975153">
    <property type="protein sequence ID" value="KAF1814212.1"/>
    <property type="molecule type" value="Genomic_DNA"/>
</dbReference>
<dbReference type="GO" id="GO:0008033">
    <property type="term" value="P:tRNA processing"/>
    <property type="evidence" value="ECO:0007669"/>
    <property type="project" value="UniProtKB-KW"/>
</dbReference>
<dbReference type="InterPro" id="IPR010280">
    <property type="entry name" value="U5_MeTrfase_fam"/>
</dbReference>